<dbReference type="RefSeq" id="XP_048138084.1">
    <property type="nucleotide sequence ID" value="XM_048282127.1"/>
</dbReference>
<dbReference type="RefSeq" id="XP_030538602.1">
    <property type="nucleotide sequence ID" value="XM_030682742.1"/>
</dbReference>
<evidence type="ECO:0000313" key="6">
    <source>
        <dbReference type="RefSeq" id="XP_048138086.1"/>
    </source>
</evidence>
<name>A0A8B8PV01_9MYRT</name>
<reference evidence="3" key="1">
    <citation type="submission" date="2025-04" db="UniProtKB">
        <authorList>
            <consortium name="RefSeq"/>
        </authorList>
    </citation>
    <scope>IDENTIFICATION</scope>
    <source>
        <tissue evidence="4 5">Leaf</tissue>
    </source>
</reference>
<evidence type="ECO:0000313" key="3">
    <source>
        <dbReference type="RefSeq" id="XP_030538602.1"/>
    </source>
</evidence>
<dbReference type="RefSeq" id="XP_048138086.1">
    <property type="nucleotide sequence ID" value="XM_048282129.1"/>
</dbReference>
<dbReference type="KEGG" id="rarg:115746823"/>
<dbReference type="InterPro" id="IPR012881">
    <property type="entry name" value="DUF1685"/>
</dbReference>
<dbReference type="RefSeq" id="XP_048138085.1">
    <property type="nucleotide sequence ID" value="XM_048282128.1"/>
</dbReference>
<feature type="region of interest" description="Disordered" evidence="1">
    <location>
        <begin position="107"/>
        <end position="159"/>
    </location>
</feature>
<evidence type="ECO:0000313" key="4">
    <source>
        <dbReference type="RefSeq" id="XP_048138084.1"/>
    </source>
</evidence>
<feature type="region of interest" description="Disordered" evidence="1">
    <location>
        <begin position="22"/>
        <end position="70"/>
    </location>
</feature>
<accession>A0A8B8PV01</accession>
<keyword evidence="2" id="KW-1185">Reference proteome</keyword>
<proteinExistence type="predicted"/>
<dbReference type="AlphaFoldDB" id="A0A8B8PV01"/>
<gene>
    <name evidence="3 4 5 6" type="primary">LOC115746823</name>
</gene>
<dbReference type="Proteomes" id="UP000827889">
    <property type="component" value="Chromosome 7"/>
</dbReference>
<sequence>MSAEHVLELFDSFWFHSAIFGDKPASPPAPPPPSSSSATRSSHEGRDGVDDDDRLLLETKLSRAPTLHVRSRSDQFSGGLFLGSDPFSPNSVLLAATPKLRTILSGKEVSDFEGEQTTTTRSEGETEESPSRNRGNKKSENTRRKKKKKERSQSSKSLSELEFQELKGFMDLGFVFSDQDRDDSNLVSILPGLQRLGLSDAIEAQEKDADEIEVPRPYLSEAWDSLDRQRKRYEDPLVNWRVPAPALGNEMAMKDHLRSWAHTVASTVR</sequence>
<feature type="compositionally biased region" description="Pro residues" evidence="1">
    <location>
        <begin position="25"/>
        <end position="34"/>
    </location>
</feature>
<dbReference type="PANTHER" id="PTHR33785:SF12">
    <property type="entry name" value="DUF1685 FAMILY PROTEIN"/>
    <property type="match status" value="1"/>
</dbReference>
<dbReference type="PANTHER" id="PTHR33785">
    <property type="entry name" value="OS06G0550800 PROTEIN"/>
    <property type="match status" value="1"/>
</dbReference>
<dbReference type="Pfam" id="PF07939">
    <property type="entry name" value="DUF1685"/>
    <property type="match status" value="1"/>
</dbReference>
<protein>
    <submittedName>
        <fullName evidence="3 4">Uncharacterized protein LOC115746823</fullName>
    </submittedName>
</protein>
<dbReference type="OrthoDB" id="1911878at2759"/>
<organism evidence="2 3">
    <name type="scientific">Rhodamnia argentea</name>
    <dbReference type="NCBI Taxonomy" id="178133"/>
    <lineage>
        <taxon>Eukaryota</taxon>
        <taxon>Viridiplantae</taxon>
        <taxon>Streptophyta</taxon>
        <taxon>Embryophyta</taxon>
        <taxon>Tracheophyta</taxon>
        <taxon>Spermatophyta</taxon>
        <taxon>Magnoliopsida</taxon>
        <taxon>eudicotyledons</taxon>
        <taxon>Gunneridae</taxon>
        <taxon>Pentapetalae</taxon>
        <taxon>rosids</taxon>
        <taxon>malvids</taxon>
        <taxon>Myrtales</taxon>
        <taxon>Myrtaceae</taxon>
        <taxon>Myrtoideae</taxon>
        <taxon>Myrteae</taxon>
        <taxon>Australasian group</taxon>
        <taxon>Rhodamnia</taxon>
    </lineage>
</organism>
<evidence type="ECO:0000313" key="5">
    <source>
        <dbReference type="RefSeq" id="XP_048138085.1"/>
    </source>
</evidence>
<feature type="compositionally biased region" description="Basic and acidic residues" evidence="1">
    <location>
        <begin position="41"/>
        <end position="61"/>
    </location>
</feature>
<evidence type="ECO:0000256" key="1">
    <source>
        <dbReference type="SAM" id="MobiDB-lite"/>
    </source>
</evidence>
<dbReference type="GeneID" id="115746823"/>
<evidence type="ECO:0000313" key="2">
    <source>
        <dbReference type="Proteomes" id="UP000827889"/>
    </source>
</evidence>